<evidence type="ECO:0000259" key="1">
    <source>
        <dbReference type="Pfam" id="PF01553"/>
    </source>
</evidence>
<dbReference type="Pfam" id="PF01553">
    <property type="entry name" value="Acyltransferase"/>
    <property type="match status" value="1"/>
</dbReference>
<dbReference type="GO" id="GO:0019698">
    <property type="term" value="P:D-galacturonate catabolic process"/>
    <property type="evidence" value="ECO:0007669"/>
    <property type="project" value="TreeGrafter"/>
</dbReference>
<proteinExistence type="predicted"/>
<sequence>MSKFDSIRPFYDAEANQAIRQIIDDPMLEAMMSFSFPNDSKKHWKERLIHTHSLRDFQINFIYPGLMRVLEKSSDGLSTGGFEKLEPNTAYLFVSNHRDIILDTSLLNACLYENGLVMTTSAIGDNLIQKPFLHTLSRLNRNFAIRRGLSGRALLESSQLVSAYIRKSLVQENRSVWTAQREGRTKDGNDITHRGVLKMLTLAEEGNNPFGFFEKIKLVPISISYEYDPTDILKLPELLAKSRQEKYVKGENEDFLNLLRGIMGTKKRIHIEVNGILDQEIRQIAQDESNQSEKLSQLAEVIDHSIWKGYKLWPSNFIAYDLLEGNEAHHSHYTESEKQAFQKRIQEKLNSESPEELQNFLSMYAFPVINKQKVKLN</sequence>
<organism evidence="2 3">
    <name type="scientific">Algoriphagus hitonicola</name>
    <dbReference type="NCBI Taxonomy" id="435880"/>
    <lineage>
        <taxon>Bacteria</taxon>
        <taxon>Pseudomonadati</taxon>
        <taxon>Bacteroidota</taxon>
        <taxon>Cytophagia</taxon>
        <taxon>Cytophagales</taxon>
        <taxon>Cyclobacteriaceae</taxon>
        <taxon>Algoriphagus</taxon>
    </lineage>
</organism>
<name>A0A1I2T9B8_9BACT</name>
<keyword evidence="2" id="KW-0012">Acyltransferase</keyword>
<dbReference type="GO" id="GO:0042840">
    <property type="term" value="P:D-glucuronate catabolic process"/>
    <property type="evidence" value="ECO:0007669"/>
    <property type="project" value="TreeGrafter"/>
</dbReference>
<gene>
    <name evidence="2" type="ORF">SAMN04487988_105270</name>
</gene>
<dbReference type="PANTHER" id="PTHR30068">
    <property type="entry name" value="URONATE ISOMERASE"/>
    <property type="match status" value="1"/>
</dbReference>
<dbReference type="EMBL" id="FOPC01000005">
    <property type="protein sequence ID" value="SFG61432.1"/>
    <property type="molecule type" value="Genomic_DNA"/>
</dbReference>
<dbReference type="RefSeq" id="WP_092790948.1">
    <property type="nucleotide sequence ID" value="NZ_FOPC01000005.1"/>
</dbReference>
<dbReference type="InterPro" id="IPR002123">
    <property type="entry name" value="Plipid/glycerol_acylTrfase"/>
</dbReference>
<dbReference type="AlphaFoldDB" id="A0A1I2T9B8"/>
<dbReference type="OrthoDB" id="1078132at2"/>
<feature type="domain" description="Phospholipid/glycerol acyltransferase" evidence="1">
    <location>
        <begin position="82"/>
        <end position="223"/>
    </location>
</feature>
<keyword evidence="3" id="KW-1185">Reference proteome</keyword>
<dbReference type="SUPFAM" id="SSF69593">
    <property type="entry name" value="Glycerol-3-phosphate (1)-acyltransferase"/>
    <property type="match status" value="1"/>
</dbReference>
<dbReference type="Proteomes" id="UP000199642">
    <property type="component" value="Unassembled WGS sequence"/>
</dbReference>
<evidence type="ECO:0000313" key="2">
    <source>
        <dbReference type="EMBL" id="SFG61432.1"/>
    </source>
</evidence>
<dbReference type="STRING" id="435880.SAMN04487988_105270"/>
<dbReference type="GO" id="GO:0016746">
    <property type="term" value="F:acyltransferase activity"/>
    <property type="evidence" value="ECO:0007669"/>
    <property type="project" value="UniProtKB-KW"/>
</dbReference>
<keyword evidence="2" id="KW-0808">Transferase</keyword>
<dbReference type="PANTHER" id="PTHR30068:SF3">
    <property type="entry name" value="PHOSPHOLIPID_GLYCEROL ACYLTRANSFERASE DOMAIN-CONTAINING PROTEIN"/>
    <property type="match status" value="1"/>
</dbReference>
<evidence type="ECO:0000313" key="3">
    <source>
        <dbReference type="Proteomes" id="UP000199642"/>
    </source>
</evidence>
<reference evidence="3" key="1">
    <citation type="submission" date="2016-10" db="EMBL/GenBank/DDBJ databases">
        <authorList>
            <person name="Varghese N."/>
            <person name="Submissions S."/>
        </authorList>
    </citation>
    <scope>NUCLEOTIDE SEQUENCE [LARGE SCALE GENOMIC DNA]</scope>
    <source>
        <strain evidence="3">DSM 19315</strain>
    </source>
</reference>
<accession>A0A1I2T9B8</accession>
<protein>
    <submittedName>
        <fullName evidence="2">Glycerol-3-phosphate acyltransferase</fullName>
    </submittedName>
</protein>